<evidence type="ECO:0000256" key="3">
    <source>
        <dbReference type="ARBA" id="ARBA00022527"/>
    </source>
</evidence>
<dbReference type="GO" id="GO:0006986">
    <property type="term" value="P:response to unfolded protein"/>
    <property type="evidence" value="ECO:0007669"/>
    <property type="project" value="UniProtKB-KW"/>
</dbReference>
<accession>A0AAN8K5M9</accession>
<gene>
    <name evidence="19" type="ORF">SNE40_007949</name>
</gene>
<feature type="signal peptide" evidence="17">
    <location>
        <begin position="1"/>
        <end position="30"/>
    </location>
</feature>
<evidence type="ECO:0000256" key="13">
    <source>
        <dbReference type="ARBA" id="ARBA00023230"/>
    </source>
</evidence>
<evidence type="ECO:0000256" key="15">
    <source>
        <dbReference type="ARBA" id="ARBA00041500"/>
    </source>
</evidence>
<keyword evidence="8" id="KW-0256">Endoplasmic reticulum</keyword>
<feature type="binding site" evidence="16">
    <location>
        <position position="558"/>
    </location>
    <ligand>
        <name>ATP</name>
        <dbReference type="ChEBI" id="CHEBI:30616"/>
    </ligand>
</feature>
<name>A0AAN8K5M9_PATCE</name>
<dbReference type="EMBL" id="JAZGQO010000006">
    <property type="protein sequence ID" value="KAK6185798.1"/>
    <property type="molecule type" value="Genomic_DNA"/>
</dbReference>
<sequence length="1022" mass="114723">MGWNKVKKWFPRLIGVIASLSALCIGSGDGLEEDGAKNSNVFSNTCKPIKKDNSHMFVSTLDGRLSALDIHNDGELLWSVQADARPLLSSSIGKLELNRNGVRTRLIPSLDGGLYQYDGESIEAVPMTAEKLLSSTFRLDDNTMMIGGKDSKSYGVDANTGQVRYVCSMDGCKFLGDGEVTDDEDVIVIKRNTQTVRAVDARSGVERWNFSVGNHELDFVDGTPPIPRVDDDDDEDDDGITITTCPYQGDHIEEDERFDAEHQDEALKIIVPEGRIVALNPADEAHILWQHKFSSPVTNAWILKKGVMKRVSLFDNRHIPALSSFTPEGTEESDGVPTEPLLYVGMHQNQLYVQPSITLTDDERNSGNFVGNPALPQISWRPYLSSATSRTPIFHGNRKDKIPLLGDKSTESGDKSLIVWHEHYPFDNGYYLYPDVTPLLPVKNLTPEADSIMYIPQSLHYWWKEVIAISLITSIVLHMILTKLVKKDLPNQQSGSSSNDMININQMHRTDSENSETHSEFTSRFSSEFEFVHSLGKGGFGVVFEAKNKIDECHYAVKRITLSNSVGAKDRVMREVRALAKLDNPGIVRYFNAWMENPPLDWTDSLEKCLEDSECFTPTPCNSGTDLSSLPIKQNRMFVLGSSATEWGAKCGNSATFEVHGGDDLLLTDESGSYSIGTCDRRKYSDVNEDSFQIEFANSYSESNNDSSRAKAWEDTESCEIPFQNYQDKNMSNNDNSFLVVFEDSGCRDKSSKGSESTDVLRSQDNVLYKPDSTCDKDTNDNEAGDLKKVVVEKSNARGNLYLYIQMQLCRRETLKDWLCANTLNRDRGTVLDIFDQIVDAVDYVHKCGLIHRDLKPSNIFFSIDGAIKIGDFGLVTGLEKQSDEYFQTVKDGSVVKHTAEVGTQLYMSPEQVARSVYDHKVDIFSMGMILFELFYPFSTQMERIKTLVDVKEHVFPQRFIKEMPNENKFVKWLLALKPHERPTTSQILDSELLKDFASRRSSNRFRSRTISGGSSSSVKAS</sequence>
<dbReference type="GO" id="GO:0005789">
    <property type="term" value="C:endoplasmic reticulum membrane"/>
    <property type="evidence" value="ECO:0007669"/>
    <property type="project" value="UniProtKB-SubCell"/>
</dbReference>
<evidence type="ECO:0000256" key="16">
    <source>
        <dbReference type="PROSITE-ProRule" id="PRU10141"/>
    </source>
</evidence>
<evidence type="ECO:0000256" key="4">
    <source>
        <dbReference type="ARBA" id="ARBA00022553"/>
    </source>
</evidence>
<keyword evidence="9 16" id="KW-0067">ATP-binding</keyword>
<protein>
    <recommendedName>
        <fullName evidence="2">non-specific serine/threonine protein kinase</fullName>
        <ecNumber evidence="2">2.7.11.1</ecNumber>
    </recommendedName>
    <alternativeName>
        <fullName evidence="15">PRKR-like endoplasmic reticulum kinase</fullName>
    </alternativeName>
</protein>
<dbReference type="InterPro" id="IPR015943">
    <property type="entry name" value="WD40/YVTN_repeat-like_dom_sf"/>
</dbReference>
<keyword evidence="10" id="KW-0810">Translation regulation</keyword>
<keyword evidence="11" id="KW-0346">Stress response</keyword>
<evidence type="ECO:0000256" key="1">
    <source>
        <dbReference type="ARBA" id="ARBA00004115"/>
    </source>
</evidence>
<keyword evidence="12" id="KW-0325">Glycoprotein</keyword>
<dbReference type="GO" id="GO:0004694">
    <property type="term" value="F:eukaryotic translation initiation factor 2alpha kinase activity"/>
    <property type="evidence" value="ECO:0007669"/>
    <property type="project" value="TreeGrafter"/>
</dbReference>
<keyword evidence="5" id="KW-0808">Transferase</keyword>
<reference evidence="19 20" key="1">
    <citation type="submission" date="2024-01" db="EMBL/GenBank/DDBJ databases">
        <title>The genome of the rayed Mediterranean limpet Patella caerulea (Linnaeus, 1758).</title>
        <authorList>
            <person name="Anh-Thu Weber A."/>
            <person name="Halstead-Nussloch G."/>
        </authorList>
    </citation>
    <scope>NUCLEOTIDE SEQUENCE [LARGE SCALE GENOMIC DNA]</scope>
    <source>
        <strain evidence="19">AATW-2023a</strain>
        <tissue evidence="19">Whole specimen</tissue>
    </source>
</reference>
<evidence type="ECO:0000256" key="11">
    <source>
        <dbReference type="ARBA" id="ARBA00023016"/>
    </source>
</evidence>
<dbReference type="GO" id="GO:0005524">
    <property type="term" value="F:ATP binding"/>
    <property type="evidence" value="ECO:0007669"/>
    <property type="project" value="UniProtKB-UniRule"/>
</dbReference>
<dbReference type="Proteomes" id="UP001347796">
    <property type="component" value="Unassembled WGS sequence"/>
</dbReference>
<keyword evidence="7" id="KW-0418">Kinase</keyword>
<keyword evidence="6 16" id="KW-0547">Nucleotide-binding</keyword>
<dbReference type="InterPro" id="IPR017441">
    <property type="entry name" value="Protein_kinase_ATP_BS"/>
</dbReference>
<evidence type="ECO:0000313" key="20">
    <source>
        <dbReference type="Proteomes" id="UP001347796"/>
    </source>
</evidence>
<keyword evidence="3" id="KW-0723">Serine/threonine-protein kinase</keyword>
<comment type="similarity">
    <text evidence="14">Belongs to the protein kinase superfamily. Ser/Thr protein kinase family. GCN2 subfamily.</text>
</comment>
<dbReference type="Gene3D" id="3.30.200.20">
    <property type="entry name" value="Phosphorylase Kinase, domain 1"/>
    <property type="match status" value="1"/>
</dbReference>
<dbReference type="Gene3D" id="1.10.510.10">
    <property type="entry name" value="Transferase(Phosphotransferase) domain 1"/>
    <property type="match status" value="1"/>
</dbReference>
<dbReference type="SMART" id="SM00564">
    <property type="entry name" value="PQQ"/>
    <property type="match status" value="2"/>
</dbReference>
<dbReference type="Gene3D" id="2.130.10.10">
    <property type="entry name" value="YVTN repeat-like/Quinoprotein amine dehydrogenase"/>
    <property type="match status" value="1"/>
</dbReference>
<dbReference type="PANTHER" id="PTHR11042">
    <property type="entry name" value="EUKARYOTIC TRANSLATION INITIATION FACTOR 2-ALPHA KINASE EIF2-ALPHA KINASE -RELATED"/>
    <property type="match status" value="1"/>
</dbReference>
<dbReference type="SUPFAM" id="SSF56112">
    <property type="entry name" value="Protein kinase-like (PK-like)"/>
    <property type="match status" value="1"/>
</dbReference>
<evidence type="ECO:0000256" key="5">
    <source>
        <dbReference type="ARBA" id="ARBA00022679"/>
    </source>
</evidence>
<dbReference type="EC" id="2.7.11.1" evidence="2"/>
<evidence type="ECO:0000256" key="2">
    <source>
        <dbReference type="ARBA" id="ARBA00012513"/>
    </source>
</evidence>
<dbReference type="InterPro" id="IPR011047">
    <property type="entry name" value="Quinoprotein_ADH-like_sf"/>
</dbReference>
<keyword evidence="13" id="KW-0834">Unfolded protein response</keyword>
<evidence type="ECO:0000256" key="9">
    <source>
        <dbReference type="ARBA" id="ARBA00022840"/>
    </source>
</evidence>
<dbReference type="InterPro" id="IPR008271">
    <property type="entry name" value="Ser/Thr_kinase_AS"/>
</dbReference>
<dbReference type="SMART" id="SM00220">
    <property type="entry name" value="S_TKc"/>
    <property type="match status" value="1"/>
</dbReference>
<evidence type="ECO:0000256" key="10">
    <source>
        <dbReference type="ARBA" id="ARBA00022845"/>
    </source>
</evidence>
<dbReference type="FunFam" id="1.10.510.10:FF:000251">
    <property type="entry name" value="eukaryotic translation initiation factor 2-alpha kinase 3"/>
    <property type="match status" value="1"/>
</dbReference>
<comment type="subcellular location">
    <subcellularLocation>
        <location evidence="1">Endoplasmic reticulum membrane</location>
        <topology evidence="1">Single-pass type I membrane protein</topology>
    </subcellularLocation>
</comment>
<dbReference type="PROSITE" id="PS00108">
    <property type="entry name" value="PROTEIN_KINASE_ST"/>
    <property type="match status" value="1"/>
</dbReference>
<keyword evidence="17" id="KW-0732">Signal</keyword>
<evidence type="ECO:0000256" key="8">
    <source>
        <dbReference type="ARBA" id="ARBA00022824"/>
    </source>
</evidence>
<evidence type="ECO:0000259" key="18">
    <source>
        <dbReference type="PROSITE" id="PS50011"/>
    </source>
</evidence>
<dbReference type="GO" id="GO:0005634">
    <property type="term" value="C:nucleus"/>
    <property type="evidence" value="ECO:0007669"/>
    <property type="project" value="TreeGrafter"/>
</dbReference>
<dbReference type="GO" id="GO:0034976">
    <property type="term" value="P:response to endoplasmic reticulum stress"/>
    <property type="evidence" value="ECO:0007669"/>
    <property type="project" value="UniProtKB-ARBA"/>
</dbReference>
<evidence type="ECO:0000256" key="14">
    <source>
        <dbReference type="ARBA" id="ARBA00037982"/>
    </source>
</evidence>
<dbReference type="PROSITE" id="PS50011">
    <property type="entry name" value="PROTEIN_KINASE_DOM"/>
    <property type="match status" value="1"/>
</dbReference>
<organism evidence="19 20">
    <name type="scientific">Patella caerulea</name>
    <name type="common">Rayed Mediterranean limpet</name>
    <dbReference type="NCBI Taxonomy" id="87958"/>
    <lineage>
        <taxon>Eukaryota</taxon>
        <taxon>Metazoa</taxon>
        <taxon>Spiralia</taxon>
        <taxon>Lophotrochozoa</taxon>
        <taxon>Mollusca</taxon>
        <taxon>Gastropoda</taxon>
        <taxon>Patellogastropoda</taxon>
        <taxon>Patelloidea</taxon>
        <taxon>Patellidae</taxon>
        <taxon>Patella</taxon>
    </lineage>
</organism>
<evidence type="ECO:0000256" key="17">
    <source>
        <dbReference type="SAM" id="SignalP"/>
    </source>
</evidence>
<dbReference type="AlphaFoldDB" id="A0AAN8K5M9"/>
<dbReference type="InterPro" id="IPR011009">
    <property type="entry name" value="Kinase-like_dom_sf"/>
</dbReference>
<keyword evidence="4" id="KW-0597">Phosphoprotein</keyword>
<keyword evidence="20" id="KW-1185">Reference proteome</keyword>
<dbReference type="InterPro" id="IPR018391">
    <property type="entry name" value="PQQ_b-propeller_rpt"/>
</dbReference>
<dbReference type="InterPro" id="IPR050339">
    <property type="entry name" value="CC_SR_Kinase"/>
</dbReference>
<dbReference type="Pfam" id="PF00069">
    <property type="entry name" value="Pkinase"/>
    <property type="match status" value="2"/>
</dbReference>
<evidence type="ECO:0000256" key="12">
    <source>
        <dbReference type="ARBA" id="ARBA00023180"/>
    </source>
</evidence>
<evidence type="ECO:0000313" key="19">
    <source>
        <dbReference type="EMBL" id="KAK6185798.1"/>
    </source>
</evidence>
<dbReference type="SUPFAM" id="SSF50998">
    <property type="entry name" value="Quinoprotein alcohol dehydrogenase-like"/>
    <property type="match status" value="1"/>
</dbReference>
<evidence type="ECO:0000256" key="7">
    <source>
        <dbReference type="ARBA" id="ARBA00022777"/>
    </source>
</evidence>
<comment type="caution">
    <text evidence="19">The sequence shown here is derived from an EMBL/GenBank/DDBJ whole genome shotgun (WGS) entry which is preliminary data.</text>
</comment>
<feature type="domain" description="Protein kinase" evidence="18">
    <location>
        <begin position="529"/>
        <end position="994"/>
    </location>
</feature>
<dbReference type="InterPro" id="IPR000719">
    <property type="entry name" value="Prot_kinase_dom"/>
</dbReference>
<feature type="chain" id="PRO_5043016691" description="non-specific serine/threonine protein kinase" evidence="17">
    <location>
        <begin position="31"/>
        <end position="1022"/>
    </location>
</feature>
<evidence type="ECO:0000256" key="6">
    <source>
        <dbReference type="ARBA" id="ARBA00022741"/>
    </source>
</evidence>
<proteinExistence type="inferred from homology"/>
<dbReference type="PROSITE" id="PS00107">
    <property type="entry name" value="PROTEIN_KINASE_ATP"/>
    <property type="match status" value="1"/>
</dbReference>
<dbReference type="PANTHER" id="PTHR11042:SF91">
    <property type="entry name" value="EUKARYOTIC TRANSLATION INITIATION FACTOR 2-ALPHA KINASE"/>
    <property type="match status" value="1"/>
</dbReference>